<proteinExistence type="predicted"/>
<evidence type="ECO:0000256" key="1">
    <source>
        <dbReference type="SAM" id="MobiDB-lite"/>
    </source>
</evidence>
<feature type="region of interest" description="Disordered" evidence="1">
    <location>
        <begin position="1"/>
        <end position="25"/>
    </location>
</feature>
<accession>A0ABS8UL31</accession>
<evidence type="ECO:0000313" key="3">
    <source>
        <dbReference type="Proteomes" id="UP000823775"/>
    </source>
</evidence>
<organism evidence="2 3">
    <name type="scientific">Datura stramonium</name>
    <name type="common">Jimsonweed</name>
    <name type="synonym">Common thornapple</name>
    <dbReference type="NCBI Taxonomy" id="4076"/>
    <lineage>
        <taxon>Eukaryota</taxon>
        <taxon>Viridiplantae</taxon>
        <taxon>Streptophyta</taxon>
        <taxon>Embryophyta</taxon>
        <taxon>Tracheophyta</taxon>
        <taxon>Spermatophyta</taxon>
        <taxon>Magnoliopsida</taxon>
        <taxon>eudicotyledons</taxon>
        <taxon>Gunneridae</taxon>
        <taxon>Pentapetalae</taxon>
        <taxon>asterids</taxon>
        <taxon>lamiids</taxon>
        <taxon>Solanales</taxon>
        <taxon>Solanaceae</taxon>
        <taxon>Solanoideae</taxon>
        <taxon>Datureae</taxon>
        <taxon>Datura</taxon>
    </lineage>
</organism>
<dbReference type="Proteomes" id="UP000823775">
    <property type="component" value="Unassembled WGS sequence"/>
</dbReference>
<gene>
    <name evidence="2" type="ORF">HAX54_016433</name>
</gene>
<evidence type="ECO:0000313" key="2">
    <source>
        <dbReference type="EMBL" id="MCD9558812.1"/>
    </source>
</evidence>
<protein>
    <submittedName>
        <fullName evidence="2">Uncharacterized protein</fullName>
    </submittedName>
</protein>
<dbReference type="EMBL" id="JACEIK010002063">
    <property type="protein sequence ID" value="MCD9558812.1"/>
    <property type="molecule type" value="Genomic_DNA"/>
</dbReference>
<sequence length="109" mass="11911">MGNGEQEYRTSQMKHDSQSQSISRVGQWVGQASKINFLTSIGVGPATTGSYPHFTSSNTGDLPMCPVHCVQVQYFTPTPDRRYVDCLWCFAGQTSASPPSYPASASLMR</sequence>
<name>A0ABS8UL31_DATST</name>
<reference evidence="2 3" key="1">
    <citation type="journal article" date="2021" name="BMC Genomics">
        <title>Datura genome reveals duplications of psychoactive alkaloid biosynthetic genes and high mutation rate following tissue culture.</title>
        <authorList>
            <person name="Rajewski A."/>
            <person name="Carter-House D."/>
            <person name="Stajich J."/>
            <person name="Litt A."/>
        </authorList>
    </citation>
    <scope>NUCLEOTIDE SEQUENCE [LARGE SCALE GENOMIC DNA]</scope>
    <source>
        <strain evidence="2">AR-01</strain>
    </source>
</reference>
<comment type="caution">
    <text evidence="2">The sequence shown here is derived from an EMBL/GenBank/DDBJ whole genome shotgun (WGS) entry which is preliminary data.</text>
</comment>
<keyword evidence="3" id="KW-1185">Reference proteome</keyword>